<evidence type="ECO:0000256" key="5">
    <source>
        <dbReference type="ARBA" id="ARBA00023163"/>
    </source>
</evidence>
<evidence type="ECO:0000256" key="4">
    <source>
        <dbReference type="ARBA" id="ARBA00023015"/>
    </source>
</evidence>
<dbReference type="EMBL" id="QEAQ01000065">
    <property type="protein sequence ID" value="TPX56794.1"/>
    <property type="molecule type" value="Genomic_DNA"/>
</dbReference>
<name>A0A507DYR6_9FUNG</name>
<proteinExistence type="inferred from homology"/>
<dbReference type="Pfam" id="PF13867">
    <property type="entry name" value="SAP30_Sin3_bdg"/>
    <property type="match status" value="1"/>
</dbReference>
<dbReference type="OrthoDB" id="510958at2759"/>
<evidence type="ECO:0000259" key="8">
    <source>
        <dbReference type="Pfam" id="PF13867"/>
    </source>
</evidence>
<dbReference type="InterPro" id="IPR038291">
    <property type="entry name" value="SAP30_C_sf"/>
</dbReference>
<comment type="similarity">
    <text evidence="2">Belongs to the SAP30 family.</text>
</comment>
<dbReference type="AlphaFoldDB" id="A0A507DYR6"/>
<keyword evidence="5" id="KW-0804">Transcription</keyword>
<dbReference type="PANTHER" id="PTHR13286">
    <property type="entry name" value="SAP30"/>
    <property type="match status" value="1"/>
</dbReference>
<evidence type="ECO:0000256" key="6">
    <source>
        <dbReference type="ARBA" id="ARBA00023242"/>
    </source>
</evidence>
<evidence type="ECO:0000256" key="1">
    <source>
        <dbReference type="ARBA" id="ARBA00004123"/>
    </source>
</evidence>
<reference evidence="9 10" key="1">
    <citation type="journal article" date="2019" name="Sci. Rep.">
        <title>Comparative genomics of chytrid fungi reveal insights into the obligate biotrophic and pathogenic lifestyle of Synchytrium endobioticum.</title>
        <authorList>
            <person name="van de Vossenberg B.T.L.H."/>
            <person name="Warris S."/>
            <person name="Nguyen H.D.T."/>
            <person name="van Gent-Pelzer M.P.E."/>
            <person name="Joly D.L."/>
            <person name="van de Geest H.C."/>
            <person name="Bonants P.J.M."/>
            <person name="Smith D.S."/>
            <person name="Levesque C.A."/>
            <person name="van der Lee T.A.J."/>
        </authorList>
    </citation>
    <scope>NUCLEOTIDE SEQUENCE [LARGE SCALE GENOMIC DNA]</scope>
    <source>
        <strain evidence="9 10">CBS 809.83</strain>
    </source>
</reference>
<gene>
    <name evidence="9" type="ORF">PhCBS80983_g04277</name>
</gene>
<feature type="region of interest" description="Disordered" evidence="7">
    <location>
        <begin position="1"/>
        <end position="46"/>
    </location>
</feature>
<dbReference type="STRING" id="109895.A0A507DYR6"/>
<keyword evidence="4" id="KW-0805">Transcription regulation</keyword>
<evidence type="ECO:0000256" key="2">
    <source>
        <dbReference type="ARBA" id="ARBA00006283"/>
    </source>
</evidence>
<dbReference type="Gene3D" id="6.10.160.20">
    <property type="match status" value="1"/>
</dbReference>
<keyword evidence="10" id="KW-1185">Reference proteome</keyword>
<accession>A0A507DYR6</accession>
<sequence length="132" mass="15016">MNSKPKSTSGAHHLATSGPTTHKADSHKKKPTTAASSTKHTITKKPDDYVSQIDFSTMEDKILKRYKRTFKLRAKSSRERDRETRDDLVSSVTKHFNSYEVNEKDMVTSFIYALRNQDNIYKLPPKAPIATS</sequence>
<comment type="subcellular location">
    <subcellularLocation>
        <location evidence="1">Nucleus</location>
    </subcellularLocation>
</comment>
<protein>
    <recommendedName>
        <fullName evidence="8">Histone deacetylase complex subunit SAP30 Sin3 binding domain-containing protein</fullName>
    </recommendedName>
</protein>
<organism evidence="9 10">
    <name type="scientific">Powellomyces hirtus</name>
    <dbReference type="NCBI Taxonomy" id="109895"/>
    <lineage>
        <taxon>Eukaryota</taxon>
        <taxon>Fungi</taxon>
        <taxon>Fungi incertae sedis</taxon>
        <taxon>Chytridiomycota</taxon>
        <taxon>Chytridiomycota incertae sedis</taxon>
        <taxon>Chytridiomycetes</taxon>
        <taxon>Spizellomycetales</taxon>
        <taxon>Powellomycetaceae</taxon>
        <taxon>Powellomyces</taxon>
    </lineage>
</organism>
<dbReference type="Proteomes" id="UP000318582">
    <property type="component" value="Unassembled WGS sequence"/>
</dbReference>
<keyword evidence="6" id="KW-0539">Nucleus</keyword>
<dbReference type="InterPro" id="IPR024145">
    <property type="entry name" value="His_deAcase_SAP30/SAP30L"/>
</dbReference>
<evidence type="ECO:0000313" key="10">
    <source>
        <dbReference type="Proteomes" id="UP000318582"/>
    </source>
</evidence>
<evidence type="ECO:0000256" key="7">
    <source>
        <dbReference type="SAM" id="MobiDB-lite"/>
    </source>
</evidence>
<keyword evidence="3" id="KW-0678">Repressor</keyword>
<feature type="compositionally biased region" description="Polar residues" evidence="7">
    <location>
        <begin position="1"/>
        <end position="10"/>
    </location>
</feature>
<evidence type="ECO:0000313" key="9">
    <source>
        <dbReference type="EMBL" id="TPX56794.1"/>
    </source>
</evidence>
<dbReference type="InterPro" id="IPR025718">
    <property type="entry name" value="SAP30_Sin3-bd"/>
</dbReference>
<evidence type="ECO:0000256" key="3">
    <source>
        <dbReference type="ARBA" id="ARBA00022491"/>
    </source>
</evidence>
<comment type="caution">
    <text evidence="9">The sequence shown here is derived from an EMBL/GenBank/DDBJ whole genome shotgun (WGS) entry which is preliminary data.</text>
</comment>
<feature type="domain" description="Histone deacetylase complex subunit SAP30 Sin3 binding" evidence="8">
    <location>
        <begin position="62"/>
        <end position="115"/>
    </location>
</feature>
<dbReference type="GO" id="GO:0005634">
    <property type="term" value="C:nucleus"/>
    <property type="evidence" value="ECO:0007669"/>
    <property type="project" value="UniProtKB-SubCell"/>
</dbReference>